<reference evidence="3" key="1">
    <citation type="journal article" date="2019" name="Int. J. Syst. Evol. Microbiol.">
        <title>The Global Catalogue of Microorganisms (GCM) 10K type strain sequencing project: providing services to taxonomists for standard genome sequencing and annotation.</title>
        <authorList>
            <consortium name="The Broad Institute Genomics Platform"/>
            <consortium name="The Broad Institute Genome Sequencing Center for Infectious Disease"/>
            <person name="Wu L."/>
            <person name="Ma J."/>
        </authorList>
    </citation>
    <scope>NUCLEOTIDE SEQUENCE [LARGE SCALE GENOMIC DNA]</scope>
    <source>
        <strain evidence="3">JCM 30346</strain>
    </source>
</reference>
<feature type="transmembrane region" description="Helical" evidence="1">
    <location>
        <begin position="30"/>
        <end position="55"/>
    </location>
</feature>
<organism evidence="2 3">
    <name type="scientific">Sphaerisporangium aureirubrum</name>
    <dbReference type="NCBI Taxonomy" id="1544736"/>
    <lineage>
        <taxon>Bacteria</taxon>
        <taxon>Bacillati</taxon>
        <taxon>Actinomycetota</taxon>
        <taxon>Actinomycetes</taxon>
        <taxon>Streptosporangiales</taxon>
        <taxon>Streptosporangiaceae</taxon>
        <taxon>Sphaerisporangium</taxon>
    </lineage>
</organism>
<dbReference type="RefSeq" id="WP_380748854.1">
    <property type="nucleotide sequence ID" value="NZ_JBHSRF010000008.1"/>
</dbReference>
<feature type="transmembrane region" description="Helical" evidence="1">
    <location>
        <begin position="380"/>
        <end position="401"/>
    </location>
</feature>
<proteinExistence type="predicted"/>
<name>A0ABW1NGT4_9ACTN</name>
<feature type="transmembrane region" description="Helical" evidence="1">
    <location>
        <begin position="179"/>
        <end position="198"/>
    </location>
</feature>
<feature type="transmembrane region" description="Helical" evidence="1">
    <location>
        <begin position="152"/>
        <end position="173"/>
    </location>
</feature>
<feature type="transmembrane region" description="Helical" evidence="1">
    <location>
        <begin position="350"/>
        <end position="368"/>
    </location>
</feature>
<evidence type="ECO:0000313" key="2">
    <source>
        <dbReference type="EMBL" id="MFC6081237.1"/>
    </source>
</evidence>
<keyword evidence="3" id="KW-1185">Reference proteome</keyword>
<feature type="transmembrane region" description="Helical" evidence="1">
    <location>
        <begin position="76"/>
        <end position="92"/>
    </location>
</feature>
<gene>
    <name evidence="2" type="ORF">ACFP1K_08710</name>
</gene>
<dbReference type="EMBL" id="JBHSRF010000008">
    <property type="protein sequence ID" value="MFC6081237.1"/>
    <property type="molecule type" value="Genomic_DNA"/>
</dbReference>
<accession>A0ABW1NGT4</accession>
<feature type="transmembrane region" description="Helical" evidence="1">
    <location>
        <begin position="286"/>
        <end position="305"/>
    </location>
</feature>
<comment type="caution">
    <text evidence="2">The sequence shown here is derived from an EMBL/GenBank/DDBJ whole genome shotgun (WGS) entry which is preliminary data.</text>
</comment>
<evidence type="ECO:0000256" key="1">
    <source>
        <dbReference type="SAM" id="Phobius"/>
    </source>
</evidence>
<keyword evidence="1" id="KW-0472">Membrane</keyword>
<keyword evidence="1" id="KW-1133">Transmembrane helix</keyword>
<dbReference type="Proteomes" id="UP001596137">
    <property type="component" value="Unassembled WGS sequence"/>
</dbReference>
<feature type="transmembrane region" description="Helical" evidence="1">
    <location>
        <begin position="112"/>
        <end position="140"/>
    </location>
</feature>
<feature type="transmembrane region" description="Helical" evidence="1">
    <location>
        <begin position="317"/>
        <end position="338"/>
    </location>
</feature>
<evidence type="ECO:0000313" key="3">
    <source>
        <dbReference type="Proteomes" id="UP001596137"/>
    </source>
</evidence>
<protein>
    <submittedName>
        <fullName evidence="2">Uncharacterized protein</fullName>
    </submittedName>
</protein>
<feature type="transmembrane region" description="Helical" evidence="1">
    <location>
        <begin position="250"/>
        <end position="271"/>
    </location>
</feature>
<keyword evidence="1" id="KW-0812">Transmembrane</keyword>
<sequence length="424" mass="46095">MRYADDFLGAIQDLLGSFGLDVSLVVLRRIFWILAGVLLLYGAAKLIHSFLSAAGSVFGFARRRVQERFWRETDKMAPLISLLLLVIAYAFYGREQTRTLPEALLDLGKEQLASVLPLAIVTQWVLLCAFWLVFGLLLGVTRERLMYPLSSMLFLAVLTGYMILFTTALMGVFADGVQVAEAGVFALAVPLMYLGNVLDGPERRARHARMREEMRAEAGLPEVRRGAAHRLIWGSADRPGSRWLPPPGPMLGGVLAVFVMFALLTGVIYALKAFGEPRPPTVAEVVHAELVVTSLLFLLSCFYFRTVTLMELDPPPALFHFVDLSLALSACAVAVAGLPDSAVTLGPVPPWVVAMGPSLVVAALILGIHLREQRAGTPRWGICLAVSVAAAVLVWPAKIVLTEVLPPLIGLLPLPGWLPVDAGW</sequence>